<dbReference type="Pfam" id="PF20700">
    <property type="entry name" value="Mutator"/>
    <property type="match status" value="1"/>
</dbReference>
<dbReference type="PANTHER" id="PTHR13058:SF19">
    <property type="entry name" value="LD40940P"/>
    <property type="match status" value="1"/>
</dbReference>
<dbReference type="InterPro" id="IPR036397">
    <property type="entry name" value="RNaseH_sf"/>
</dbReference>
<keyword evidence="6" id="KW-0460">Magnesium</keyword>
<proteinExistence type="predicted"/>
<dbReference type="GO" id="GO:0006308">
    <property type="term" value="P:DNA catabolic process"/>
    <property type="evidence" value="ECO:0007669"/>
    <property type="project" value="TreeGrafter"/>
</dbReference>
<keyword evidence="4" id="KW-0378">Hydrolase</keyword>
<comment type="cofactor">
    <cofactor evidence="1">
        <name>Mg(2+)</name>
        <dbReference type="ChEBI" id="CHEBI:18420"/>
    </cofactor>
</comment>
<accession>A0A9X0D8R2</accession>
<evidence type="ECO:0000313" key="10">
    <source>
        <dbReference type="Proteomes" id="UP001163046"/>
    </source>
</evidence>
<keyword evidence="5" id="KW-0269">Exonuclease</keyword>
<organism evidence="9 10">
    <name type="scientific">Desmophyllum pertusum</name>
    <dbReference type="NCBI Taxonomy" id="174260"/>
    <lineage>
        <taxon>Eukaryota</taxon>
        <taxon>Metazoa</taxon>
        <taxon>Cnidaria</taxon>
        <taxon>Anthozoa</taxon>
        <taxon>Hexacorallia</taxon>
        <taxon>Scleractinia</taxon>
        <taxon>Caryophylliina</taxon>
        <taxon>Caryophylliidae</taxon>
        <taxon>Desmophyllum</taxon>
    </lineage>
</organism>
<dbReference type="InterPro" id="IPR040393">
    <property type="entry name" value="TREX1/2"/>
</dbReference>
<evidence type="ECO:0000256" key="3">
    <source>
        <dbReference type="ARBA" id="ARBA00022723"/>
    </source>
</evidence>
<evidence type="ECO:0000259" key="8">
    <source>
        <dbReference type="Pfam" id="PF20700"/>
    </source>
</evidence>
<reference evidence="9" key="1">
    <citation type="submission" date="2023-01" db="EMBL/GenBank/DDBJ databases">
        <title>Genome assembly of the deep-sea coral Lophelia pertusa.</title>
        <authorList>
            <person name="Herrera S."/>
            <person name="Cordes E."/>
        </authorList>
    </citation>
    <scope>NUCLEOTIDE SEQUENCE</scope>
    <source>
        <strain evidence="9">USNM1676648</strain>
        <tissue evidence="9">Polyp</tissue>
    </source>
</reference>
<feature type="compositionally biased region" description="Basic and acidic residues" evidence="7">
    <location>
        <begin position="108"/>
        <end position="118"/>
    </location>
</feature>
<dbReference type="InterPro" id="IPR012337">
    <property type="entry name" value="RNaseH-like_sf"/>
</dbReference>
<dbReference type="GO" id="GO:0005737">
    <property type="term" value="C:cytoplasm"/>
    <property type="evidence" value="ECO:0007669"/>
    <property type="project" value="TreeGrafter"/>
</dbReference>
<dbReference type="GO" id="GO:0046872">
    <property type="term" value="F:metal ion binding"/>
    <property type="evidence" value="ECO:0007669"/>
    <property type="project" value="UniProtKB-KW"/>
</dbReference>
<dbReference type="PANTHER" id="PTHR13058">
    <property type="entry name" value="THREE PRIME REPAIR EXONUCLEASE 1, 2"/>
    <property type="match status" value="1"/>
</dbReference>
<gene>
    <name evidence="9" type="ORF">OS493_029195</name>
</gene>
<evidence type="ECO:0000256" key="2">
    <source>
        <dbReference type="ARBA" id="ARBA00022722"/>
    </source>
</evidence>
<protein>
    <recommendedName>
        <fullName evidence="8">Mutator-like transposase domain-containing protein</fullName>
    </recommendedName>
</protein>
<feature type="domain" description="Mutator-like transposase" evidence="8">
    <location>
        <begin position="8"/>
        <end position="223"/>
    </location>
</feature>
<keyword evidence="2" id="KW-0540">Nuclease</keyword>
<evidence type="ECO:0000256" key="5">
    <source>
        <dbReference type="ARBA" id="ARBA00022839"/>
    </source>
</evidence>
<evidence type="ECO:0000256" key="6">
    <source>
        <dbReference type="ARBA" id="ARBA00022842"/>
    </source>
</evidence>
<evidence type="ECO:0000256" key="1">
    <source>
        <dbReference type="ARBA" id="ARBA00001946"/>
    </source>
</evidence>
<evidence type="ECO:0000256" key="4">
    <source>
        <dbReference type="ARBA" id="ARBA00022801"/>
    </source>
</evidence>
<evidence type="ECO:0000313" key="9">
    <source>
        <dbReference type="EMBL" id="KAJ7389773.1"/>
    </source>
</evidence>
<dbReference type="EMBL" id="MU825425">
    <property type="protein sequence ID" value="KAJ7389773.1"/>
    <property type="molecule type" value="Genomic_DNA"/>
</dbReference>
<name>A0A9X0D8R2_9CNID</name>
<dbReference type="Proteomes" id="UP001163046">
    <property type="component" value="Unassembled WGS sequence"/>
</dbReference>
<feature type="region of interest" description="Disordered" evidence="7">
    <location>
        <begin position="108"/>
        <end position="132"/>
    </location>
</feature>
<sequence length="372" mass="41322">MDLANVCEEVRPDGLIPLLKVKYSHCNSISTLRPAESHRKGKQGRAALDINSRAGLATLHAGIGHTHFSGLLSTLGLPSLTSRTFKKREREAGAGIENVAKRSCTEYTESEKTTVGKEQRRRASRGGGRVLQHNMGWRKRGKSYDSSSRVGTAVGLKTGNILNYATRSICKEAINRNKKPVAHDCRKNHQGSSKSMEANVAVQLFTDAVEQSVCYSTYVGDDDKFNKYLLPDKKFIAENATKIHGVSMKYQNGARQLEKNGELLPAVSQTQGLSEIQVDSQIVLVAHNGNRFDFPILLHSLREQELLQQFLDCNILLLDSLTVITEEMKIHSSLLKECKGKSLGTIYKNLFEETFDVHDSLEDVIALKNPQQ</sequence>
<comment type="caution">
    <text evidence="9">The sequence shown here is derived from an EMBL/GenBank/DDBJ whole genome shotgun (WGS) entry which is preliminary data.</text>
</comment>
<keyword evidence="3" id="KW-0479">Metal-binding</keyword>
<dbReference type="GO" id="GO:0008296">
    <property type="term" value="F:3'-5'-DNA exonuclease activity"/>
    <property type="evidence" value="ECO:0007669"/>
    <property type="project" value="TreeGrafter"/>
</dbReference>
<evidence type="ECO:0000256" key="7">
    <source>
        <dbReference type="SAM" id="MobiDB-lite"/>
    </source>
</evidence>
<keyword evidence="10" id="KW-1185">Reference proteome</keyword>
<dbReference type="SUPFAM" id="SSF53098">
    <property type="entry name" value="Ribonuclease H-like"/>
    <property type="match status" value="1"/>
</dbReference>
<dbReference type="AlphaFoldDB" id="A0A9X0D8R2"/>
<dbReference type="Gene3D" id="3.30.420.10">
    <property type="entry name" value="Ribonuclease H-like superfamily/Ribonuclease H"/>
    <property type="match status" value="1"/>
</dbReference>
<dbReference type="InterPro" id="IPR049012">
    <property type="entry name" value="Mutator_transp_dom"/>
</dbReference>
<dbReference type="GO" id="GO:0003676">
    <property type="term" value="F:nucleic acid binding"/>
    <property type="evidence" value="ECO:0007669"/>
    <property type="project" value="InterPro"/>
</dbReference>
<dbReference type="OrthoDB" id="5986799at2759"/>